<reference evidence="1 2" key="1">
    <citation type="submission" date="2024-02" db="EMBL/GenBank/DDBJ databases">
        <title>de novo genome assembly of Solanum bulbocastanum strain 11H21.</title>
        <authorList>
            <person name="Hosaka A.J."/>
        </authorList>
    </citation>
    <scope>NUCLEOTIDE SEQUENCE [LARGE SCALE GENOMIC DNA]</scope>
    <source>
        <tissue evidence="1">Young leaves</tissue>
    </source>
</reference>
<keyword evidence="2" id="KW-1185">Reference proteome</keyword>
<dbReference type="AlphaFoldDB" id="A0AAN8TB90"/>
<dbReference type="EMBL" id="JBANQN010000007">
    <property type="protein sequence ID" value="KAK6785328.1"/>
    <property type="molecule type" value="Genomic_DNA"/>
</dbReference>
<gene>
    <name evidence="1" type="ORF">RDI58_018783</name>
</gene>
<accession>A0AAN8TB90</accession>
<comment type="caution">
    <text evidence="1">The sequence shown here is derived from an EMBL/GenBank/DDBJ whole genome shotgun (WGS) entry which is preliminary data.</text>
</comment>
<protein>
    <submittedName>
        <fullName evidence="1">Uncharacterized protein</fullName>
    </submittedName>
</protein>
<sequence>MVGLDASFSSGAKLIITNKLELLFQDYKKG</sequence>
<name>A0AAN8TB90_SOLBU</name>
<dbReference type="Proteomes" id="UP001371456">
    <property type="component" value="Unassembled WGS sequence"/>
</dbReference>
<evidence type="ECO:0000313" key="1">
    <source>
        <dbReference type="EMBL" id="KAK6785328.1"/>
    </source>
</evidence>
<organism evidence="1 2">
    <name type="scientific">Solanum bulbocastanum</name>
    <name type="common">Wild potato</name>
    <dbReference type="NCBI Taxonomy" id="147425"/>
    <lineage>
        <taxon>Eukaryota</taxon>
        <taxon>Viridiplantae</taxon>
        <taxon>Streptophyta</taxon>
        <taxon>Embryophyta</taxon>
        <taxon>Tracheophyta</taxon>
        <taxon>Spermatophyta</taxon>
        <taxon>Magnoliopsida</taxon>
        <taxon>eudicotyledons</taxon>
        <taxon>Gunneridae</taxon>
        <taxon>Pentapetalae</taxon>
        <taxon>asterids</taxon>
        <taxon>lamiids</taxon>
        <taxon>Solanales</taxon>
        <taxon>Solanaceae</taxon>
        <taxon>Solanoideae</taxon>
        <taxon>Solaneae</taxon>
        <taxon>Solanum</taxon>
    </lineage>
</organism>
<evidence type="ECO:0000313" key="2">
    <source>
        <dbReference type="Proteomes" id="UP001371456"/>
    </source>
</evidence>
<proteinExistence type="predicted"/>